<dbReference type="InterPro" id="IPR000315">
    <property type="entry name" value="Znf_B-box"/>
</dbReference>
<feature type="coiled-coil region" evidence="2">
    <location>
        <begin position="558"/>
        <end position="592"/>
    </location>
</feature>
<dbReference type="GeneID" id="36408406"/>
<reference evidence="6" key="1">
    <citation type="submission" date="2014-09" db="EMBL/GenBank/DDBJ databases">
        <authorList>
            <person name="Sharma Rahul"/>
            <person name="Thines Marco"/>
        </authorList>
    </citation>
    <scope>NUCLEOTIDE SEQUENCE [LARGE SCALE GENOMIC DNA]</scope>
</reference>
<keyword evidence="1" id="KW-0479">Metal-binding</keyword>
<name>A0A0P1APW2_PLAHL</name>
<proteinExistence type="predicted"/>
<dbReference type="Proteomes" id="UP000054928">
    <property type="component" value="Unassembled WGS sequence"/>
</dbReference>
<dbReference type="AlphaFoldDB" id="A0A0P1APW2"/>
<evidence type="ECO:0000256" key="1">
    <source>
        <dbReference type="PROSITE-ProRule" id="PRU00024"/>
    </source>
</evidence>
<keyword evidence="6" id="KW-1185">Reference proteome</keyword>
<evidence type="ECO:0000313" key="6">
    <source>
        <dbReference type="Proteomes" id="UP000054928"/>
    </source>
</evidence>
<keyword evidence="1" id="KW-0862">Zinc</keyword>
<evidence type="ECO:0000259" key="4">
    <source>
        <dbReference type="PROSITE" id="PS50119"/>
    </source>
</evidence>
<evidence type="ECO:0000256" key="2">
    <source>
        <dbReference type="SAM" id="Coils"/>
    </source>
</evidence>
<dbReference type="OMA" id="EIRMHET"/>
<feature type="region of interest" description="Disordered" evidence="3">
    <location>
        <begin position="78"/>
        <end position="113"/>
    </location>
</feature>
<dbReference type="OrthoDB" id="164085at2759"/>
<evidence type="ECO:0000313" key="5">
    <source>
        <dbReference type="EMBL" id="CEG43135.1"/>
    </source>
</evidence>
<feature type="compositionally biased region" description="Polar residues" evidence="3">
    <location>
        <begin position="99"/>
        <end position="113"/>
    </location>
</feature>
<evidence type="ECO:0000256" key="3">
    <source>
        <dbReference type="SAM" id="MobiDB-lite"/>
    </source>
</evidence>
<accession>A0A0P1APW2</accession>
<dbReference type="CDD" id="cd19757">
    <property type="entry name" value="Bbox1"/>
    <property type="match status" value="1"/>
</dbReference>
<feature type="region of interest" description="Disordered" evidence="3">
    <location>
        <begin position="133"/>
        <end position="153"/>
    </location>
</feature>
<dbReference type="EMBL" id="CCYD01000653">
    <property type="protein sequence ID" value="CEG43135.1"/>
    <property type="molecule type" value="Genomic_DNA"/>
</dbReference>
<feature type="domain" description="B box-type" evidence="4">
    <location>
        <begin position="235"/>
        <end position="281"/>
    </location>
</feature>
<feature type="compositionally biased region" description="Low complexity" evidence="3">
    <location>
        <begin position="512"/>
        <end position="521"/>
    </location>
</feature>
<feature type="region of interest" description="Disordered" evidence="3">
    <location>
        <begin position="503"/>
        <end position="535"/>
    </location>
</feature>
<dbReference type="GO" id="GO:0008270">
    <property type="term" value="F:zinc ion binding"/>
    <property type="evidence" value="ECO:0007669"/>
    <property type="project" value="UniProtKB-KW"/>
</dbReference>
<keyword evidence="2" id="KW-0175">Coiled coil</keyword>
<protein>
    <submittedName>
        <fullName evidence="5">Zinc finger, B-box</fullName>
    </submittedName>
</protein>
<organism evidence="5 6">
    <name type="scientific">Plasmopara halstedii</name>
    <name type="common">Downy mildew of sunflower</name>
    <dbReference type="NCBI Taxonomy" id="4781"/>
    <lineage>
        <taxon>Eukaryota</taxon>
        <taxon>Sar</taxon>
        <taxon>Stramenopiles</taxon>
        <taxon>Oomycota</taxon>
        <taxon>Peronosporomycetes</taxon>
        <taxon>Peronosporales</taxon>
        <taxon>Peronosporaceae</taxon>
        <taxon>Plasmopara</taxon>
    </lineage>
</organism>
<sequence>MDGLATVYVDVGASRGVRSVSPPPLNEMNPYPSSEASKFIAAPFTNSKQEAHATPFMAAGSVLFDSLTSYTTAQQNGQQVVDLSDLPTTPETERSTSEDIGTSTNSEKSTNRIQIDSNIQNGASAAVRTMQNRNDQISRQMSRPVRGKTDQNGLEKPKTWYEILPKVLRNFKTQDREHIRQLMLPRCELCKQAENFPKADFKCTNEGCKLTNQALCLACWQLTHPSNSLQTHHHFPASICRQCQLDQITYWCAECDLQFCSHCFDQIHSVLRTKRHRKLATEDAPGPCIAKSHWSANFQNVVFRVLAARKYSARVTSSKHVNNVGEKRKRNVEVIVIDDDDEDEKEMKRTSIRPNASIVIGNTLSKSDGCALTLIRPGNPSEARSGHSETRLSSCTNVVFPAVQNPQQITSSVALTNESVAQPSIVEPIVFSHEITEPRFSPMISRHAVSAGSTYRQPTSNRHNAFNINTGKRLLWNSDASKYSTASLMGNERESFHAPNLMTNEKTQAPPTSMSTTESTTHGVRPTLSARTTESASTYTTNGLFSLGGSVVVENALVDSLVDRYHELNQNVTKMELQAEQLTRQIAVATRQGPYTAAPIMVLLSKLQSVLEAARLRRDKLFIAMIIQSGDIMNSVRLLRITELDDVPQVPMISHRKCLQISDDINQQKTKLVVLDHFLTETLNQSNELGSSYENSLIRTISAEIRMHETNIKKLKKAREVEFVRIVQFSVRIREELKHAFQGTVNSQRPPQ</sequence>
<dbReference type="PROSITE" id="PS50119">
    <property type="entry name" value="ZF_BBOX"/>
    <property type="match status" value="1"/>
</dbReference>
<keyword evidence="1" id="KW-0863">Zinc-finger</keyword>
<dbReference type="RefSeq" id="XP_024579504.1">
    <property type="nucleotide sequence ID" value="XM_024729093.1"/>
</dbReference>